<reference evidence="2" key="1">
    <citation type="journal article" date="2011" name="Genome Biol.">
        <title>Comparative genomics of the social amoebae Dictyostelium discoideum and Dictyostelium purpureum.</title>
        <authorList>
            <consortium name="US DOE Joint Genome Institute (JGI-PGF)"/>
            <person name="Sucgang R."/>
            <person name="Kuo A."/>
            <person name="Tian X."/>
            <person name="Salerno W."/>
            <person name="Parikh A."/>
            <person name="Feasley C.L."/>
            <person name="Dalin E."/>
            <person name="Tu H."/>
            <person name="Huang E."/>
            <person name="Barry K."/>
            <person name="Lindquist E."/>
            <person name="Shapiro H."/>
            <person name="Bruce D."/>
            <person name="Schmutz J."/>
            <person name="Salamov A."/>
            <person name="Fey P."/>
            <person name="Gaudet P."/>
            <person name="Anjard C."/>
            <person name="Babu M.M."/>
            <person name="Basu S."/>
            <person name="Bushmanova Y."/>
            <person name="van der Wel H."/>
            <person name="Katoh-Kurasawa M."/>
            <person name="Dinh C."/>
            <person name="Coutinho P.M."/>
            <person name="Saito T."/>
            <person name="Elias M."/>
            <person name="Schaap P."/>
            <person name="Kay R.R."/>
            <person name="Henrissat B."/>
            <person name="Eichinger L."/>
            <person name="Rivero F."/>
            <person name="Putnam N.H."/>
            <person name="West C.M."/>
            <person name="Loomis W.F."/>
            <person name="Chisholm R.L."/>
            <person name="Shaulsky G."/>
            <person name="Strassmann J.E."/>
            <person name="Queller D.C."/>
            <person name="Kuspa A."/>
            <person name="Grigoriev I.V."/>
        </authorList>
    </citation>
    <scope>NUCLEOTIDE SEQUENCE [LARGE SCALE GENOMIC DNA]</scope>
    <source>
        <strain evidence="2">QSDP1</strain>
    </source>
</reference>
<evidence type="ECO:0000313" key="2">
    <source>
        <dbReference type="Proteomes" id="UP000001064"/>
    </source>
</evidence>
<dbReference type="EMBL" id="GL871114">
    <property type="protein sequence ID" value="EGC34050.1"/>
    <property type="molecule type" value="Genomic_DNA"/>
</dbReference>
<dbReference type="Proteomes" id="UP000001064">
    <property type="component" value="Unassembled WGS sequence"/>
</dbReference>
<proteinExistence type="predicted"/>
<dbReference type="KEGG" id="dpp:DICPUDRAFT_153798"/>
<gene>
    <name evidence="1" type="ORF">DICPUDRAFT_153798</name>
</gene>
<dbReference type="RefSeq" id="XP_003289414.1">
    <property type="nucleotide sequence ID" value="XM_003289366.1"/>
</dbReference>
<dbReference type="InParanoid" id="F0ZPS3"/>
<keyword evidence="2" id="KW-1185">Reference proteome</keyword>
<dbReference type="VEuPathDB" id="AmoebaDB:DICPUDRAFT_153798"/>
<accession>F0ZPS3</accession>
<sequence length="52" mass="5871">MLLNSIISINYKQQINSDLKENKSSILNYDSNLISNSKGAVVGAFFTRPFYI</sequence>
<organism evidence="1 2">
    <name type="scientific">Dictyostelium purpureum</name>
    <name type="common">Slime mold</name>
    <dbReference type="NCBI Taxonomy" id="5786"/>
    <lineage>
        <taxon>Eukaryota</taxon>
        <taxon>Amoebozoa</taxon>
        <taxon>Evosea</taxon>
        <taxon>Eumycetozoa</taxon>
        <taxon>Dictyostelia</taxon>
        <taxon>Dictyosteliales</taxon>
        <taxon>Dictyosteliaceae</taxon>
        <taxon>Dictyostelium</taxon>
    </lineage>
</organism>
<evidence type="ECO:0000313" key="1">
    <source>
        <dbReference type="EMBL" id="EGC34050.1"/>
    </source>
</evidence>
<dbReference type="GeneID" id="10502452"/>
<protein>
    <submittedName>
        <fullName evidence="1">Uncharacterized protein</fullName>
    </submittedName>
</protein>
<dbReference type="AlphaFoldDB" id="F0ZPS3"/>
<name>F0ZPS3_DICPU</name>